<feature type="region of interest" description="Disordered" evidence="2">
    <location>
        <begin position="1"/>
        <end position="27"/>
    </location>
</feature>
<dbReference type="PANTHER" id="PTHR12979:SF5">
    <property type="entry name" value="CCR4-NOT TRANSCRIPTION COMPLEX SUBUNIT 10"/>
    <property type="match status" value="1"/>
</dbReference>
<organism evidence="3">
    <name type="scientific">Salix viminalis</name>
    <name type="common">Common osier</name>
    <name type="synonym">Basket willow</name>
    <dbReference type="NCBI Taxonomy" id="40686"/>
    <lineage>
        <taxon>Eukaryota</taxon>
        <taxon>Viridiplantae</taxon>
        <taxon>Streptophyta</taxon>
        <taxon>Embryophyta</taxon>
        <taxon>Tracheophyta</taxon>
        <taxon>Spermatophyta</taxon>
        <taxon>Magnoliopsida</taxon>
        <taxon>eudicotyledons</taxon>
        <taxon>Gunneridae</taxon>
        <taxon>Pentapetalae</taxon>
        <taxon>rosids</taxon>
        <taxon>fabids</taxon>
        <taxon>Malpighiales</taxon>
        <taxon>Salicaceae</taxon>
        <taxon>Saliceae</taxon>
        <taxon>Salix</taxon>
    </lineage>
</organism>
<dbReference type="EMBL" id="CAADRP010002052">
    <property type="protein sequence ID" value="VFU60313.1"/>
    <property type="molecule type" value="Genomic_DNA"/>
</dbReference>
<dbReference type="InterPro" id="IPR039740">
    <property type="entry name" value="CNOT10"/>
</dbReference>
<dbReference type="SUPFAM" id="SSF48452">
    <property type="entry name" value="TPR-like"/>
    <property type="match status" value="1"/>
</dbReference>
<comment type="similarity">
    <text evidence="1">Belongs to the CNOT10 family.</text>
</comment>
<dbReference type="GO" id="GO:0017148">
    <property type="term" value="P:negative regulation of translation"/>
    <property type="evidence" value="ECO:0007669"/>
    <property type="project" value="TreeGrafter"/>
</dbReference>
<dbReference type="GO" id="GO:0006402">
    <property type="term" value="P:mRNA catabolic process"/>
    <property type="evidence" value="ECO:0007669"/>
    <property type="project" value="TreeGrafter"/>
</dbReference>
<sequence>MDARDSTSNRDVSSSAGGTAGGGGGGEDDPILTVISTLAKDAWLHFNSRRFNECLEVLYQLKQKKEDDPKVLHNIAIAEYCQDGYPDPRKLLETLNNIERKSKELAQASGEQVETVSNLGNKVVSGSKGSAATVHQASATSSLCAAYMDEFDPAVARLNIAIIWYHLHEYSKALSVLEPLYHNIEPIEERTALHVCLLLLDVALACQDASKSAKKRFALVLWVRVIMG</sequence>
<accession>A0A6N2N0K8</accession>
<dbReference type="Gene3D" id="1.25.40.10">
    <property type="entry name" value="Tetratricopeptide repeat domain"/>
    <property type="match status" value="1"/>
</dbReference>
<evidence type="ECO:0008006" key="4">
    <source>
        <dbReference type="Google" id="ProtNLM"/>
    </source>
</evidence>
<proteinExistence type="inferred from homology"/>
<dbReference type="PANTHER" id="PTHR12979">
    <property type="entry name" value="CCR4-NOT TRANSCRIPTION COMPLEX SUBUNIT 10"/>
    <property type="match status" value="1"/>
</dbReference>
<dbReference type="GO" id="GO:0030014">
    <property type="term" value="C:CCR4-NOT complex"/>
    <property type="evidence" value="ECO:0007669"/>
    <property type="project" value="InterPro"/>
</dbReference>
<dbReference type="AlphaFoldDB" id="A0A6N2N0K8"/>
<gene>
    <name evidence="3" type="ORF">SVIM_LOCUS447025</name>
</gene>
<protein>
    <recommendedName>
        <fullName evidence="4">CCR4-NOT transcription complex subunit 10</fullName>
    </recommendedName>
</protein>
<dbReference type="InterPro" id="IPR011990">
    <property type="entry name" value="TPR-like_helical_dom_sf"/>
</dbReference>
<evidence type="ECO:0000313" key="3">
    <source>
        <dbReference type="EMBL" id="VFU60313.1"/>
    </source>
</evidence>
<name>A0A6N2N0K8_SALVM</name>
<evidence type="ECO:0000256" key="2">
    <source>
        <dbReference type="SAM" id="MobiDB-lite"/>
    </source>
</evidence>
<reference evidence="3" key="1">
    <citation type="submission" date="2019-03" db="EMBL/GenBank/DDBJ databases">
        <authorList>
            <person name="Mank J."/>
            <person name="Almeida P."/>
        </authorList>
    </citation>
    <scope>NUCLEOTIDE SEQUENCE</scope>
    <source>
        <strain evidence="3">78183</strain>
    </source>
</reference>
<evidence type="ECO:0000256" key="1">
    <source>
        <dbReference type="ARBA" id="ARBA00010080"/>
    </source>
</evidence>